<accession>A0A9D1H7T9</accession>
<organism evidence="3 4">
    <name type="scientific">Candidatus Faecivivens stercoripullorum</name>
    <dbReference type="NCBI Taxonomy" id="2840805"/>
    <lineage>
        <taxon>Bacteria</taxon>
        <taxon>Bacillati</taxon>
        <taxon>Bacillota</taxon>
        <taxon>Clostridia</taxon>
        <taxon>Eubacteriales</taxon>
        <taxon>Oscillospiraceae</taxon>
        <taxon>Oscillospiraceae incertae sedis</taxon>
        <taxon>Candidatus Faecivivens</taxon>
    </lineage>
</organism>
<dbReference type="AlphaFoldDB" id="A0A9D1H7T9"/>
<dbReference type="PANTHER" id="PTHR43318">
    <property type="entry name" value="UDP-N-ACETYLGLUCOSAMINE 4,6-DEHYDRATASE"/>
    <property type="match status" value="1"/>
</dbReference>
<dbReference type="CDD" id="cd05237">
    <property type="entry name" value="UDP_invert_4-6DH_SDR_e"/>
    <property type="match status" value="1"/>
</dbReference>
<dbReference type="EMBL" id="DVLW01000242">
    <property type="protein sequence ID" value="HIT95283.1"/>
    <property type="molecule type" value="Genomic_DNA"/>
</dbReference>
<gene>
    <name evidence="3" type="ORF">IAC43_08865</name>
</gene>
<feature type="domain" description="Polysaccharide biosynthesis protein CapD-like" evidence="2">
    <location>
        <begin position="19"/>
        <end position="295"/>
    </location>
</feature>
<protein>
    <submittedName>
        <fullName evidence="3">Polysaccharide biosynthesis protein</fullName>
    </submittedName>
</protein>
<evidence type="ECO:0000313" key="3">
    <source>
        <dbReference type="EMBL" id="HIT95283.1"/>
    </source>
</evidence>
<evidence type="ECO:0000256" key="1">
    <source>
        <dbReference type="ARBA" id="ARBA00007430"/>
    </source>
</evidence>
<reference evidence="3" key="1">
    <citation type="submission" date="2020-10" db="EMBL/GenBank/DDBJ databases">
        <authorList>
            <person name="Gilroy R."/>
        </authorList>
    </citation>
    <scope>NUCLEOTIDE SEQUENCE</scope>
    <source>
        <strain evidence="3">ChiBcec7-5410</strain>
    </source>
</reference>
<reference evidence="3" key="2">
    <citation type="journal article" date="2021" name="PeerJ">
        <title>Extensive microbial diversity within the chicken gut microbiome revealed by metagenomics and culture.</title>
        <authorList>
            <person name="Gilroy R."/>
            <person name="Ravi A."/>
            <person name="Getino M."/>
            <person name="Pursley I."/>
            <person name="Horton D.L."/>
            <person name="Alikhan N.F."/>
            <person name="Baker D."/>
            <person name="Gharbi K."/>
            <person name="Hall N."/>
            <person name="Watson M."/>
            <person name="Adriaenssens E.M."/>
            <person name="Foster-Nyarko E."/>
            <person name="Jarju S."/>
            <person name="Secka A."/>
            <person name="Antonio M."/>
            <person name="Oren A."/>
            <person name="Chaudhuri R.R."/>
            <person name="La Ragione R."/>
            <person name="Hildebrand F."/>
            <person name="Pallen M.J."/>
        </authorList>
    </citation>
    <scope>NUCLEOTIDE SEQUENCE</scope>
    <source>
        <strain evidence="3">ChiBcec7-5410</strain>
    </source>
</reference>
<name>A0A9D1H7T9_9FIRM</name>
<sequence length="336" mass="37159">MSEKAVPPAFNPAITEKDVLITGGAGSIGSELARQVCQLAPRSLTLLDINENALYLLNQSLSRHYGMDITPEVISIRDRTAIFRLFDRLRPQTVIHAAAHKHVPLMEQNPDQAVKNNIFGTLNLFDAAQQYGAEKVVLISSDKAVRPSSVMGATKQICEQLCLGRNGPVFTAVRFGNVLDSAGSVIPLFRQQLHEEKRILLTDRRMTRYFMSIPQAVQLILQAAAENDRGKIYMLDMGNPVSIGQIALKVIKEEGFSPEDVELVETGIRPGEKLEELLASPDEYFTPTSTPRLLSANAVSLFSADQKKCLLEKLKIAAENIDHLQIRELLGLCKNE</sequence>
<dbReference type="Gene3D" id="3.40.50.720">
    <property type="entry name" value="NAD(P)-binding Rossmann-like Domain"/>
    <property type="match status" value="1"/>
</dbReference>
<dbReference type="InterPro" id="IPR051203">
    <property type="entry name" value="Polysaccharide_Synthase-Rel"/>
</dbReference>
<dbReference type="PANTHER" id="PTHR43318:SF1">
    <property type="entry name" value="POLYSACCHARIDE BIOSYNTHESIS PROTEIN EPSC-RELATED"/>
    <property type="match status" value="1"/>
</dbReference>
<evidence type="ECO:0000259" key="2">
    <source>
        <dbReference type="Pfam" id="PF02719"/>
    </source>
</evidence>
<dbReference type="Proteomes" id="UP000824160">
    <property type="component" value="Unassembled WGS sequence"/>
</dbReference>
<proteinExistence type="inferred from homology"/>
<dbReference type="SUPFAM" id="SSF51735">
    <property type="entry name" value="NAD(P)-binding Rossmann-fold domains"/>
    <property type="match status" value="1"/>
</dbReference>
<evidence type="ECO:0000313" key="4">
    <source>
        <dbReference type="Proteomes" id="UP000824160"/>
    </source>
</evidence>
<comment type="similarity">
    <text evidence="1">Belongs to the polysaccharide synthase family.</text>
</comment>
<dbReference type="InterPro" id="IPR003869">
    <property type="entry name" value="Polysac_CapD-like"/>
</dbReference>
<dbReference type="InterPro" id="IPR036291">
    <property type="entry name" value="NAD(P)-bd_dom_sf"/>
</dbReference>
<dbReference type="Pfam" id="PF02719">
    <property type="entry name" value="Polysacc_synt_2"/>
    <property type="match status" value="1"/>
</dbReference>
<comment type="caution">
    <text evidence="3">The sequence shown here is derived from an EMBL/GenBank/DDBJ whole genome shotgun (WGS) entry which is preliminary data.</text>
</comment>